<comment type="caution">
    <text evidence="2">The sequence shown here is derived from an EMBL/GenBank/DDBJ whole genome shotgun (WGS) entry which is preliminary data.</text>
</comment>
<reference evidence="2 3" key="1">
    <citation type="journal article" date="2017" name="Int. J. Syst. Evol. Microbiol.">
        <title>Ramlibacter monticola sp. nov., isolated from forest soil.</title>
        <authorList>
            <person name="Chaudhary D.K."/>
            <person name="Kim J."/>
        </authorList>
    </citation>
    <scope>NUCLEOTIDE SEQUENCE [LARGE SCALE GENOMIC DNA]</scope>
    <source>
        <strain evidence="2 3">KACC 19175</strain>
    </source>
</reference>
<organism evidence="2 3">
    <name type="scientific">Ramlibacter monticola</name>
    <dbReference type="NCBI Taxonomy" id="1926872"/>
    <lineage>
        <taxon>Bacteria</taxon>
        <taxon>Pseudomonadati</taxon>
        <taxon>Pseudomonadota</taxon>
        <taxon>Betaproteobacteria</taxon>
        <taxon>Burkholderiales</taxon>
        <taxon>Comamonadaceae</taxon>
        <taxon>Ramlibacter</taxon>
    </lineage>
</organism>
<sequence>MRQAAGSPGTKRPRECAIAIGRIRANPITVTMTNHPPLYAPVPETPNKLFLAVAALLAVLPLALYVAITFFKAPIFANAWAIAIMPGWPLALFCAIQGLPNAPAPNAANAAAAPVAPFALAAAAAAT</sequence>
<name>A0A937CUA3_9BURK</name>
<proteinExistence type="predicted"/>
<feature type="transmembrane region" description="Helical" evidence="1">
    <location>
        <begin position="49"/>
        <end position="68"/>
    </location>
</feature>
<dbReference type="AlphaFoldDB" id="A0A937CUA3"/>
<dbReference type="EMBL" id="JAEQNE010000003">
    <property type="protein sequence ID" value="MBL0392419.1"/>
    <property type="molecule type" value="Genomic_DNA"/>
</dbReference>
<evidence type="ECO:0000313" key="2">
    <source>
        <dbReference type="EMBL" id="MBL0392419.1"/>
    </source>
</evidence>
<evidence type="ECO:0000256" key="1">
    <source>
        <dbReference type="SAM" id="Phobius"/>
    </source>
</evidence>
<keyword evidence="1" id="KW-1133">Transmembrane helix</keyword>
<accession>A0A937CUA3</accession>
<evidence type="ECO:0000313" key="3">
    <source>
        <dbReference type="Proteomes" id="UP000599109"/>
    </source>
</evidence>
<dbReference type="Proteomes" id="UP000599109">
    <property type="component" value="Unassembled WGS sequence"/>
</dbReference>
<keyword evidence="1" id="KW-0812">Transmembrane</keyword>
<keyword evidence="1" id="KW-0472">Membrane</keyword>
<gene>
    <name evidence="2" type="ORF">JJ685_14865</name>
</gene>
<protein>
    <submittedName>
        <fullName evidence="2">Uncharacterized protein</fullName>
    </submittedName>
</protein>
<keyword evidence="3" id="KW-1185">Reference proteome</keyword>
<feature type="transmembrane region" description="Helical" evidence="1">
    <location>
        <begin position="75"/>
        <end position="99"/>
    </location>
</feature>